<evidence type="ECO:0000313" key="3">
    <source>
        <dbReference type="Proteomes" id="UP000054018"/>
    </source>
</evidence>
<reference evidence="3" key="2">
    <citation type="submission" date="2015-01" db="EMBL/GenBank/DDBJ databases">
        <title>Evolutionary Origins and Diversification of the Mycorrhizal Mutualists.</title>
        <authorList>
            <consortium name="DOE Joint Genome Institute"/>
            <consortium name="Mycorrhizal Genomics Consortium"/>
            <person name="Kohler A."/>
            <person name="Kuo A."/>
            <person name="Nagy L.G."/>
            <person name="Floudas D."/>
            <person name="Copeland A."/>
            <person name="Barry K.W."/>
            <person name="Cichocki N."/>
            <person name="Veneault-Fourrey C."/>
            <person name="LaButti K."/>
            <person name="Lindquist E.A."/>
            <person name="Lipzen A."/>
            <person name="Lundell T."/>
            <person name="Morin E."/>
            <person name="Murat C."/>
            <person name="Riley R."/>
            <person name="Ohm R."/>
            <person name="Sun H."/>
            <person name="Tunlid A."/>
            <person name="Henrissat B."/>
            <person name="Grigoriev I.V."/>
            <person name="Hibbett D.S."/>
            <person name="Martin F."/>
        </authorList>
    </citation>
    <scope>NUCLEOTIDE SEQUENCE [LARGE SCALE GENOMIC DNA]</scope>
    <source>
        <strain evidence="3">441</strain>
    </source>
</reference>
<reference evidence="2 3" key="1">
    <citation type="submission" date="2014-04" db="EMBL/GenBank/DDBJ databases">
        <authorList>
            <consortium name="DOE Joint Genome Institute"/>
            <person name="Kuo A."/>
            <person name="Kohler A."/>
            <person name="Costa M.D."/>
            <person name="Nagy L.G."/>
            <person name="Floudas D."/>
            <person name="Copeland A."/>
            <person name="Barry K.W."/>
            <person name="Cichocki N."/>
            <person name="Veneault-Fourrey C."/>
            <person name="LaButti K."/>
            <person name="Lindquist E.A."/>
            <person name="Lipzen A."/>
            <person name="Lundell T."/>
            <person name="Morin E."/>
            <person name="Murat C."/>
            <person name="Sun H."/>
            <person name="Tunlid A."/>
            <person name="Henrissat B."/>
            <person name="Grigoriev I.V."/>
            <person name="Hibbett D.S."/>
            <person name="Martin F."/>
            <person name="Nordberg H.P."/>
            <person name="Cantor M.N."/>
            <person name="Hua S.X."/>
        </authorList>
    </citation>
    <scope>NUCLEOTIDE SEQUENCE [LARGE SCALE GENOMIC DNA]</scope>
    <source>
        <strain evidence="2 3">441</strain>
    </source>
</reference>
<dbReference type="Proteomes" id="UP000054018">
    <property type="component" value="Unassembled WGS sequence"/>
</dbReference>
<accession>A0A0C9XIG1</accession>
<feature type="chain" id="PRO_5002206319" evidence="1">
    <location>
        <begin position="19"/>
        <end position="56"/>
    </location>
</feature>
<proteinExistence type="predicted"/>
<sequence>MICSVCLLCSWLCYTVYKDIRVSRSHCCTCCMSRDSDGWVEDISIVTTMTSQGPLP</sequence>
<organism evidence="2 3">
    <name type="scientific">Pisolithus microcarpus 441</name>
    <dbReference type="NCBI Taxonomy" id="765257"/>
    <lineage>
        <taxon>Eukaryota</taxon>
        <taxon>Fungi</taxon>
        <taxon>Dikarya</taxon>
        <taxon>Basidiomycota</taxon>
        <taxon>Agaricomycotina</taxon>
        <taxon>Agaricomycetes</taxon>
        <taxon>Agaricomycetidae</taxon>
        <taxon>Boletales</taxon>
        <taxon>Sclerodermatineae</taxon>
        <taxon>Pisolithaceae</taxon>
        <taxon>Pisolithus</taxon>
    </lineage>
</organism>
<evidence type="ECO:0000256" key="1">
    <source>
        <dbReference type="SAM" id="SignalP"/>
    </source>
</evidence>
<gene>
    <name evidence="2" type="ORF">PISMIDRAFT_464652</name>
</gene>
<protein>
    <submittedName>
        <fullName evidence="2">Uncharacterized protein</fullName>
    </submittedName>
</protein>
<evidence type="ECO:0000313" key="2">
    <source>
        <dbReference type="EMBL" id="KIK12095.1"/>
    </source>
</evidence>
<name>A0A0C9XIG1_9AGAM</name>
<dbReference type="EMBL" id="KN834117">
    <property type="protein sequence ID" value="KIK12095.1"/>
    <property type="molecule type" value="Genomic_DNA"/>
</dbReference>
<keyword evidence="1" id="KW-0732">Signal</keyword>
<dbReference type="AlphaFoldDB" id="A0A0C9XIG1"/>
<dbReference type="HOGENOM" id="CLU_3015097_0_0_1"/>
<keyword evidence="3" id="KW-1185">Reference proteome</keyword>
<feature type="signal peptide" evidence="1">
    <location>
        <begin position="1"/>
        <end position="18"/>
    </location>
</feature>